<keyword evidence="1" id="KW-1133">Transmembrane helix</keyword>
<keyword evidence="3" id="KW-1185">Reference proteome</keyword>
<gene>
    <name evidence="2" type="ORF">GCM10011346_19750</name>
</gene>
<name>A0ABQ2NU97_9BACI</name>
<feature type="transmembrane region" description="Helical" evidence="1">
    <location>
        <begin position="51"/>
        <end position="69"/>
    </location>
</feature>
<protein>
    <submittedName>
        <fullName evidence="2">Uncharacterized protein</fullName>
    </submittedName>
</protein>
<evidence type="ECO:0000256" key="1">
    <source>
        <dbReference type="SAM" id="Phobius"/>
    </source>
</evidence>
<sequence>MSNQSEKITQQKGGRTMGLQILGWSFVVIGVVIILWGLFEFPMNQWLGLDFLSFAASGMVAIAIGLAICKAAAFLIIAAILVTALLLILYIWQAAMGMGMSIISYVVTAALVTWLISLVLK</sequence>
<evidence type="ECO:0000313" key="2">
    <source>
        <dbReference type="EMBL" id="GGP10675.1"/>
    </source>
</evidence>
<feature type="transmembrane region" description="Helical" evidence="1">
    <location>
        <begin position="74"/>
        <end position="92"/>
    </location>
</feature>
<dbReference type="EMBL" id="BMLW01000005">
    <property type="protein sequence ID" value="GGP10675.1"/>
    <property type="molecule type" value="Genomic_DNA"/>
</dbReference>
<keyword evidence="1" id="KW-0472">Membrane</keyword>
<dbReference type="Proteomes" id="UP000641206">
    <property type="component" value="Unassembled WGS sequence"/>
</dbReference>
<accession>A0ABQ2NU97</accession>
<reference evidence="3" key="1">
    <citation type="journal article" date="2019" name="Int. J. Syst. Evol. Microbiol.">
        <title>The Global Catalogue of Microorganisms (GCM) 10K type strain sequencing project: providing services to taxonomists for standard genome sequencing and annotation.</title>
        <authorList>
            <consortium name="The Broad Institute Genomics Platform"/>
            <consortium name="The Broad Institute Genome Sequencing Center for Infectious Disease"/>
            <person name="Wu L."/>
            <person name="Ma J."/>
        </authorList>
    </citation>
    <scope>NUCLEOTIDE SEQUENCE [LARGE SCALE GENOMIC DNA]</scope>
    <source>
        <strain evidence="3">CGMCC 1.7693</strain>
    </source>
</reference>
<proteinExistence type="predicted"/>
<feature type="transmembrane region" description="Helical" evidence="1">
    <location>
        <begin position="98"/>
        <end position="120"/>
    </location>
</feature>
<evidence type="ECO:0000313" key="3">
    <source>
        <dbReference type="Proteomes" id="UP000641206"/>
    </source>
</evidence>
<organism evidence="2 3">
    <name type="scientific">Oceanobacillus neutriphilus</name>
    <dbReference type="NCBI Taxonomy" id="531815"/>
    <lineage>
        <taxon>Bacteria</taxon>
        <taxon>Bacillati</taxon>
        <taxon>Bacillota</taxon>
        <taxon>Bacilli</taxon>
        <taxon>Bacillales</taxon>
        <taxon>Bacillaceae</taxon>
        <taxon>Oceanobacillus</taxon>
    </lineage>
</organism>
<keyword evidence="1" id="KW-0812">Transmembrane</keyword>
<feature type="transmembrane region" description="Helical" evidence="1">
    <location>
        <begin position="21"/>
        <end position="39"/>
    </location>
</feature>
<comment type="caution">
    <text evidence="2">The sequence shown here is derived from an EMBL/GenBank/DDBJ whole genome shotgun (WGS) entry which is preliminary data.</text>
</comment>